<keyword evidence="4" id="KW-0805">Transcription regulation</keyword>
<comment type="similarity">
    <text evidence="2">Belongs to the SAP30 family.</text>
</comment>
<dbReference type="InterPro" id="IPR024145">
    <property type="entry name" value="His_deAcase_SAP30/SAP30L"/>
</dbReference>
<protein>
    <recommendedName>
        <fullName evidence="8">Histone deacetylase complex subunit SAP30 Sin3 binding domain-containing protein</fullName>
    </recommendedName>
</protein>
<name>A0A2J8AFH6_9CHLO</name>
<dbReference type="InterPro" id="IPR025718">
    <property type="entry name" value="SAP30_Sin3-bd"/>
</dbReference>
<feature type="region of interest" description="Disordered" evidence="7">
    <location>
        <begin position="1"/>
        <end position="27"/>
    </location>
</feature>
<keyword evidence="10" id="KW-1185">Reference proteome</keyword>
<keyword evidence="5" id="KW-0804">Transcription</keyword>
<evidence type="ECO:0000256" key="3">
    <source>
        <dbReference type="ARBA" id="ARBA00022491"/>
    </source>
</evidence>
<dbReference type="GO" id="GO:0005634">
    <property type="term" value="C:nucleus"/>
    <property type="evidence" value="ECO:0007669"/>
    <property type="project" value="UniProtKB-SubCell"/>
</dbReference>
<keyword evidence="3" id="KW-0678">Repressor</keyword>
<dbReference type="AlphaFoldDB" id="A0A2J8AFH6"/>
<organism evidence="9 10">
    <name type="scientific">Tetrabaena socialis</name>
    <dbReference type="NCBI Taxonomy" id="47790"/>
    <lineage>
        <taxon>Eukaryota</taxon>
        <taxon>Viridiplantae</taxon>
        <taxon>Chlorophyta</taxon>
        <taxon>core chlorophytes</taxon>
        <taxon>Chlorophyceae</taxon>
        <taxon>CS clade</taxon>
        <taxon>Chlamydomonadales</taxon>
        <taxon>Tetrabaenaceae</taxon>
        <taxon>Tetrabaena</taxon>
    </lineage>
</organism>
<keyword evidence="6" id="KW-0539">Nucleus</keyword>
<dbReference type="EMBL" id="PGGS01000033">
    <property type="protein sequence ID" value="PNH11264.1"/>
    <property type="molecule type" value="Genomic_DNA"/>
</dbReference>
<accession>A0A2J8AFH6</accession>
<dbReference type="OrthoDB" id="510958at2759"/>
<evidence type="ECO:0000259" key="8">
    <source>
        <dbReference type="Pfam" id="PF13867"/>
    </source>
</evidence>
<feature type="domain" description="Histone deacetylase complex subunit SAP30 Sin3 binding" evidence="8">
    <location>
        <begin position="37"/>
        <end position="90"/>
    </location>
</feature>
<evidence type="ECO:0000256" key="7">
    <source>
        <dbReference type="SAM" id="MobiDB-lite"/>
    </source>
</evidence>
<comment type="caution">
    <text evidence="9">The sequence shown here is derived from an EMBL/GenBank/DDBJ whole genome shotgun (WGS) entry which is preliminary data.</text>
</comment>
<evidence type="ECO:0000313" key="10">
    <source>
        <dbReference type="Proteomes" id="UP000236333"/>
    </source>
</evidence>
<sequence>MELEQNGGHAAPQRKRAPPVTGPGGFTLRPRVNFSKLDINSLRRYQRVHKVVGVPQAATKDQLVAAITRHFAQQVVSDELKVIAAFVTAVQRRQSLAQQPSRQRP</sequence>
<dbReference type="InterPro" id="IPR038291">
    <property type="entry name" value="SAP30_C_sf"/>
</dbReference>
<evidence type="ECO:0000256" key="1">
    <source>
        <dbReference type="ARBA" id="ARBA00004123"/>
    </source>
</evidence>
<proteinExistence type="inferred from homology"/>
<reference evidence="9 10" key="1">
    <citation type="journal article" date="2017" name="Mol. Biol. Evol.">
        <title>The 4-celled Tetrabaena socialis nuclear genome reveals the essential components for genetic control of cell number at the origin of multicellularity in the volvocine lineage.</title>
        <authorList>
            <person name="Featherston J."/>
            <person name="Arakaki Y."/>
            <person name="Hanschen E.R."/>
            <person name="Ferris P.J."/>
            <person name="Michod R.E."/>
            <person name="Olson B.J.S.C."/>
            <person name="Nozaki H."/>
            <person name="Durand P.M."/>
        </authorList>
    </citation>
    <scope>NUCLEOTIDE SEQUENCE [LARGE SCALE GENOMIC DNA]</scope>
    <source>
        <strain evidence="9 10">NIES-571</strain>
    </source>
</reference>
<dbReference type="Pfam" id="PF13867">
    <property type="entry name" value="SAP30_Sin3_bdg"/>
    <property type="match status" value="1"/>
</dbReference>
<dbReference type="Gene3D" id="6.10.160.20">
    <property type="match status" value="1"/>
</dbReference>
<evidence type="ECO:0000313" key="9">
    <source>
        <dbReference type="EMBL" id="PNH11264.1"/>
    </source>
</evidence>
<comment type="subcellular location">
    <subcellularLocation>
        <location evidence="1">Nucleus</location>
    </subcellularLocation>
</comment>
<evidence type="ECO:0000256" key="5">
    <source>
        <dbReference type="ARBA" id="ARBA00023163"/>
    </source>
</evidence>
<dbReference type="PANTHER" id="PTHR13286">
    <property type="entry name" value="SAP30"/>
    <property type="match status" value="1"/>
</dbReference>
<evidence type="ECO:0000256" key="2">
    <source>
        <dbReference type="ARBA" id="ARBA00006283"/>
    </source>
</evidence>
<evidence type="ECO:0000256" key="4">
    <source>
        <dbReference type="ARBA" id="ARBA00023015"/>
    </source>
</evidence>
<evidence type="ECO:0000256" key="6">
    <source>
        <dbReference type="ARBA" id="ARBA00023242"/>
    </source>
</evidence>
<dbReference type="Proteomes" id="UP000236333">
    <property type="component" value="Unassembled WGS sequence"/>
</dbReference>
<gene>
    <name evidence="9" type="ORF">TSOC_001887</name>
</gene>